<keyword evidence="5" id="KW-0687">Ribonucleoprotein</keyword>
<comment type="caution">
    <text evidence="8">The sequence shown here is derived from an EMBL/GenBank/DDBJ whole genome shotgun (WGS) entry which is preliminary data.</text>
</comment>
<feature type="domain" description="Ribosomal protein/NADH dehydrogenase" evidence="7">
    <location>
        <begin position="50"/>
        <end position="123"/>
    </location>
</feature>
<dbReference type="InterPro" id="IPR036249">
    <property type="entry name" value="Thioredoxin-like_sf"/>
</dbReference>
<dbReference type="SUPFAM" id="SSF52833">
    <property type="entry name" value="Thioredoxin-like"/>
    <property type="match status" value="1"/>
</dbReference>
<proteinExistence type="inferred from homology"/>
<dbReference type="OrthoDB" id="88at2759"/>
<organism evidence="8 9">
    <name type="scientific">Sarcoptes scabiei</name>
    <name type="common">Itch mite</name>
    <name type="synonym">Acarus scabiei</name>
    <dbReference type="NCBI Taxonomy" id="52283"/>
    <lineage>
        <taxon>Eukaryota</taxon>
        <taxon>Metazoa</taxon>
        <taxon>Ecdysozoa</taxon>
        <taxon>Arthropoda</taxon>
        <taxon>Chelicerata</taxon>
        <taxon>Arachnida</taxon>
        <taxon>Acari</taxon>
        <taxon>Acariformes</taxon>
        <taxon>Sarcoptiformes</taxon>
        <taxon>Astigmata</taxon>
        <taxon>Psoroptidia</taxon>
        <taxon>Sarcoptoidea</taxon>
        <taxon>Sarcoptidae</taxon>
        <taxon>Sarcoptinae</taxon>
        <taxon>Sarcoptes</taxon>
    </lineage>
</organism>
<dbReference type="EMBL" id="JXLN01016986">
    <property type="protein sequence ID" value="KPM11357.1"/>
    <property type="molecule type" value="Genomic_DNA"/>
</dbReference>
<keyword evidence="4" id="KW-0496">Mitochondrion</keyword>
<dbReference type="SMART" id="SM00916">
    <property type="entry name" value="L51_S25_CI-B8"/>
    <property type="match status" value="1"/>
</dbReference>
<dbReference type="Gene3D" id="3.40.30.10">
    <property type="entry name" value="Glutaredoxin"/>
    <property type="match status" value="1"/>
</dbReference>
<accession>A0A132AKA0</accession>
<dbReference type="GO" id="GO:0032543">
    <property type="term" value="P:mitochondrial translation"/>
    <property type="evidence" value="ECO:0007669"/>
    <property type="project" value="InterPro"/>
</dbReference>
<dbReference type="GO" id="GO:0003735">
    <property type="term" value="F:structural constituent of ribosome"/>
    <property type="evidence" value="ECO:0007669"/>
    <property type="project" value="InterPro"/>
</dbReference>
<evidence type="ECO:0000256" key="2">
    <source>
        <dbReference type="ARBA" id="ARBA00006073"/>
    </source>
</evidence>
<dbReference type="VEuPathDB" id="VectorBase:SSCA009986"/>
<dbReference type="Proteomes" id="UP000616769">
    <property type="component" value="Unassembled WGS sequence"/>
</dbReference>
<evidence type="ECO:0000256" key="4">
    <source>
        <dbReference type="ARBA" id="ARBA00023128"/>
    </source>
</evidence>
<dbReference type="GO" id="GO:0005762">
    <property type="term" value="C:mitochondrial large ribosomal subunit"/>
    <property type="evidence" value="ECO:0007669"/>
    <property type="project" value="TreeGrafter"/>
</dbReference>
<evidence type="ECO:0000256" key="5">
    <source>
        <dbReference type="ARBA" id="ARBA00023274"/>
    </source>
</evidence>
<dbReference type="AlphaFoldDB" id="A0A132AKA0"/>
<gene>
    <name evidence="8" type="ORF">QR98_0099280</name>
</gene>
<dbReference type="InterPro" id="IPR007741">
    <property type="entry name" value="Ribosomal_mL43/mS25/NADH_DH"/>
</dbReference>
<evidence type="ECO:0000256" key="3">
    <source>
        <dbReference type="ARBA" id="ARBA00022980"/>
    </source>
</evidence>
<dbReference type="InterPro" id="IPR039927">
    <property type="entry name" value="Ribosomal_mL43"/>
</dbReference>
<keyword evidence="3 8" id="KW-0689">Ribosomal protein</keyword>
<protein>
    <recommendedName>
        <fullName evidence="6">Large ribosomal subunit protein mL43</fullName>
    </recommendedName>
</protein>
<sequence>MKARDLIKFSLDPKLTHNPALPSGYIRNAYYNGVGRYVCQLQRLTIKFCKSGGTSLGVRKFIETKLIDFSRQNPGVVVYIKPRFHRSPVIVSEYLNGQTHWMSIRNFSDTEISWWLEILRTRSGFELTQLLLERNVLIPSVQGIWNPFLNRPTDMIQKSFPCDERSRYRPSLPSATEQLVQIAKESSKIQNVSEFRSNNNDQTL</sequence>
<evidence type="ECO:0000256" key="1">
    <source>
        <dbReference type="ARBA" id="ARBA00004173"/>
    </source>
</evidence>
<evidence type="ECO:0000313" key="9">
    <source>
        <dbReference type="Proteomes" id="UP000616769"/>
    </source>
</evidence>
<evidence type="ECO:0000256" key="6">
    <source>
        <dbReference type="ARBA" id="ARBA00035188"/>
    </source>
</evidence>
<dbReference type="PANTHER" id="PTHR21396">
    <property type="entry name" value="39S RIBOSOMAL PROTEIN L43"/>
    <property type="match status" value="1"/>
</dbReference>
<name>A0A132AKA0_SARSC</name>
<comment type="similarity">
    <text evidence="2">Belongs to the mitochondrion-specific ribosomal protein mL43 family.</text>
</comment>
<evidence type="ECO:0000313" key="8">
    <source>
        <dbReference type="EMBL" id="KPM11357.1"/>
    </source>
</evidence>
<dbReference type="Pfam" id="PF05047">
    <property type="entry name" value="L51_S25_CI-B8"/>
    <property type="match status" value="1"/>
</dbReference>
<evidence type="ECO:0000259" key="7">
    <source>
        <dbReference type="SMART" id="SM00916"/>
    </source>
</evidence>
<reference evidence="8 9" key="1">
    <citation type="journal article" date="2015" name="Parasit. Vectors">
        <title>Draft genome of the scabies mite.</title>
        <authorList>
            <person name="Rider S.D.Jr."/>
            <person name="Morgan M.S."/>
            <person name="Arlian L.G."/>
        </authorList>
    </citation>
    <scope>NUCLEOTIDE SEQUENCE [LARGE SCALE GENOMIC DNA]</scope>
    <source>
        <strain evidence="8">Arlian Lab</strain>
    </source>
</reference>
<dbReference type="PANTHER" id="PTHR21396:SF2">
    <property type="entry name" value="LARGE RIBOSOMAL SUBUNIT PROTEIN ML43"/>
    <property type="match status" value="1"/>
</dbReference>
<comment type="subcellular location">
    <subcellularLocation>
        <location evidence="1">Mitochondrion</location>
    </subcellularLocation>
</comment>